<dbReference type="GO" id="GO:0009279">
    <property type="term" value="C:cell outer membrane"/>
    <property type="evidence" value="ECO:0007669"/>
    <property type="project" value="UniProtKB-SubCell"/>
</dbReference>
<dbReference type="NCBIfam" id="NF047847">
    <property type="entry name" value="SS_mature_LptM"/>
    <property type="match status" value="1"/>
</dbReference>
<feature type="region of interest" description="Disordered" evidence="7">
    <location>
        <begin position="32"/>
        <end position="83"/>
    </location>
</feature>
<evidence type="ECO:0000256" key="7">
    <source>
        <dbReference type="SAM" id="MobiDB-lite"/>
    </source>
</evidence>
<reference evidence="8" key="2">
    <citation type="submission" date="2020-09" db="EMBL/GenBank/DDBJ databases">
        <authorList>
            <person name="Sun Q."/>
            <person name="Zhou Y."/>
        </authorList>
    </citation>
    <scope>NUCLEOTIDE SEQUENCE</scope>
    <source>
        <strain evidence="8">CGMCC 1.12214</strain>
    </source>
</reference>
<proteinExistence type="predicted"/>
<evidence type="ECO:0000256" key="3">
    <source>
        <dbReference type="ARBA" id="ARBA00023136"/>
    </source>
</evidence>
<sequence length="93" mass="9396">MPASTVSLSSRSLALVLGAVLLVSLGACGRKGPLEPPPGAVNPKPDPLEQPEADPNAARTIAPSISPVASGNQKAKGKPITAPKEPFILDPLL</sequence>
<evidence type="ECO:0000256" key="5">
    <source>
        <dbReference type="ARBA" id="ARBA00023237"/>
    </source>
</evidence>
<keyword evidence="2" id="KW-0732">Signal</keyword>
<evidence type="ECO:0000256" key="2">
    <source>
        <dbReference type="ARBA" id="ARBA00022729"/>
    </source>
</evidence>
<dbReference type="Proteomes" id="UP000603912">
    <property type="component" value="Unassembled WGS sequence"/>
</dbReference>
<evidence type="ECO:0000313" key="9">
    <source>
        <dbReference type="Proteomes" id="UP000603912"/>
    </source>
</evidence>
<evidence type="ECO:0008006" key="10">
    <source>
        <dbReference type="Google" id="ProtNLM"/>
    </source>
</evidence>
<keyword evidence="3" id="KW-0472">Membrane</keyword>
<keyword evidence="6" id="KW-0449">Lipoprotein</keyword>
<gene>
    <name evidence="8" type="ORF">GCM10007036_42080</name>
</gene>
<protein>
    <recommendedName>
        <fullName evidence="10">Lipoprotein</fullName>
    </recommendedName>
</protein>
<dbReference type="RefSeq" id="WP_188519786.1">
    <property type="nucleotide sequence ID" value="NZ_BMES01000003.1"/>
</dbReference>
<dbReference type="AlphaFoldDB" id="A0A917IA35"/>
<organism evidence="8 9">
    <name type="scientific">Alsobacter metallidurans</name>
    <dbReference type="NCBI Taxonomy" id="340221"/>
    <lineage>
        <taxon>Bacteria</taxon>
        <taxon>Pseudomonadati</taxon>
        <taxon>Pseudomonadota</taxon>
        <taxon>Alphaproteobacteria</taxon>
        <taxon>Hyphomicrobiales</taxon>
        <taxon>Alsobacteraceae</taxon>
        <taxon>Alsobacter</taxon>
    </lineage>
</organism>
<dbReference type="Pfam" id="PF13627">
    <property type="entry name" value="LptM_cons"/>
    <property type="match status" value="1"/>
</dbReference>
<dbReference type="InterPro" id="IPR032831">
    <property type="entry name" value="LptM_cons"/>
</dbReference>
<dbReference type="EMBL" id="BMES01000003">
    <property type="protein sequence ID" value="GGH31113.1"/>
    <property type="molecule type" value="Genomic_DNA"/>
</dbReference>
<evidence type="ECO:0000256" key="1">
    <source>
        <dbReference type="ARBA" id="ARBA00004459"/>
    </source>
</evidence>
<keyword evidence="9" id="KW-1185">Reference proteome</keyword>
<comment type="caution">
    <text evidence="8">The sequence shown here is derived from an EMBL/GenBank/DDBJ whole genome shotgun (WGS) entry which is preliminary data.</text>
</comment>
<name>A0A917IA35_9HYPH</name>
<keyword evidence="5" id="KW-0998">Cell outer membrane</keyword>
<accession>A0A917IA35</accession>
<evidence type="ECO:0000256" key="6">
    <source>
        <dbReference type="ARBA" id="ARBA00023288"/>
    </source>
</evidence>
<reference evidence="8" key="1">
    <citation type="journal article" date="2014" name="Int. J. Syst. Evol. Microbiol.">
        <title>Complete genome sequence of Corynebacterium casei LMG S-19264T (=DSM 44701T), isolated from a smear-ripened cheese.</title>
        <authorList>
            <consortium name="US DOE Joint Genome Institute (JGI-PGF)"/>
            <person name="Walter F."/>
            <person name="Albersmeier A."/>
            <person name="Kalinowski J."/>
            <person name="Ruckert C."/>
        </authorList>
    </citation>
    <scope>NUCLEOTIDE SEQUENCE</scope>
    <source>
        <strain evidence="8">CGMCC 1.12214</strain>
    </source>
</reference>
<keyword evidence="4" id="KW-0564">Palmitate</keyword>
<evidence type="ECO:0000256" key="4">
    <source>
        <dbReference type="ARBA" id="ARBA00023139"/>
    </source>
</evidence>
<evidence type="ECO:0000313" key="8">
    <source>
        <dbReference type="EMBL" id="GGH31113.1"/>
    </source>
</evidence>
<comment type="subcellular location">
    <subcellularLocation>
        <location evidence="1">Cell outer membrane</location>
        <topology evidence="1">Lipid-anchor</topology>
    </subcellularLocation>
</comment>